<dbReference type="GO" id="GO:0005737">
    <property type="term" value="C:cytoplasm"/>
    <property type="evidence" value="ECO:0007669"/>
    <property type="project" value="UniProtKB-ARBA"/>
</dbReference>
<dbReference type="EMBL" id="RJSF01000040">
    <property type="protein sequence ID" value="RNM13904.1"/>
    <property type="molecule type" value="Genomic_DNA"/>
</dbReference>
<proteinExistence type="predicted"/>
<keyword evidence="2" id="KW-0479">Metal-binding</keyword>
<dbReference type="SMART" id="SM00704">
    <property type="entry name" value="ZnF_CDGSH"/>
    <property type="match status" value="1"/>
</dbReference>
<dbReference type="Proteomes" id="UP000279994">
    <property type="component" value="Unassembled WGS sequence"/>
</dbReference>
<evidence type="ECO:0000256" key="4">
    <source>
        <dbReference type="ARBA" id="ARBA00023014"/>
    </source>
</evidence>
<dbReference type="Pfam" id="PF09360">
    <property type="entry name" value="zf-CDGSH"/>
    <property type="match status" value="1"/>
</dbReference>
<gene>
    <name evidence="6" type="ORF">EFL26_13195</name>
</gene>
<dbReference type="GO" id="GO:0046872">
    <property type="term" value="F:metal ion binding"/>
    <property type="evidence" value="ECO:0007669"/>
    <property type="project" value="UniProtKB-KW"/>
</dbReference>
<evidence type="ECO:0000256" key="2">
    <source>
        <dbReference type="ARBA" id="ARBA00022723"/>
    </source>
</evidence>
<feature type="domain" description="Iron-binding zinc finger CDGSH type" evidence="5">
    <location>
        <begin position="37"/>
        <end position="71"/>
    </location>
</feature>
<dbReference type="InterPro" id="IPR018967">
    <property type="entry name" value="FeS-contain_CDGSH-typ"/>
</dbReference>
<evidence type="ECO:0000256" key="1">
    <source>
        <dbReference type="ARBA" id="ARBA00022714"/>
    </source>
</evidence>
<reference evidence="6 7" key="1">
    <citation type="submission" date="2018-11" db="EMBL/GenBank/DDBJ databases">
        <authorList>
            <person name="Li F."/>
        </authorList>
    </citation>
    <scope>NUCLEOTIDE SEQUENCE [LARGE SCALE GENOMIC DNA]</scope>
    <source>
        <strain evidence="6 7">Gsoil 818</strain>
    </source>
</reference>
<organism evidence="6 7">
    <name type="scientific">Nocardioides pocheonensis</name>
    <dbReference type="NCBI Taxonomy" id="661485"/>
    <lineage>
        <taxon>Bacteria</taxon>
        <taxon>Bacillati</taxon>
        <taxon>Actinomycetota</taxon>
        <taxon>Actinomycetes</taxon>
        <taxon>Propionibacteriales</taxon>
        <taxon>Nocardioidaceae</taxon>
        <taxon>Nocardioides</taxon>
    </lineage>
</organism>
<dbReference type="RefSeq" id="WP_123223312.1">
    <property type="nucleotide sequence ID" value="NZ_RJSF01000040.1"/>
</dbReference>
<evidence type="ECO:0000259" key="5">
    <source>
        <dbReference type="SMART" id="SM00704"/>
    </source>
</evidence>
<keyword evidence="4" id="KW-0411">Iron-sulfur</keyword>
<evidence type="ECO:0000256" key="3">
    <source>
        <dbReference type="ARBA" id="ARBA00023004"/>
    </source>
</evidence>
<protein>
    <submittedName>
        <fullName evidence="6">CDGSH iron-sulfur domain-containing protein</fullName>
    </submittedName>
</protein>
<dbReference type="AlphaFoldDB" id="A0A3N0GN57"/>
<dbReference type="GO" id="GO:0051537">
    <property type="term" value="F:2 iron, 2 sulfur cluster binding"/>
    <property type="evidence" value="ECO:0007669"/>
    <property type="project" value="UniProtKB-KW"/>
</dbReference>
<sequence length="93" mass="9939">MSDAPPPPPSRPVTVKAVRNGPLQVKGTFRLLDPDGQEYDLEGQRILLLCRCGRSANQPFCDSSHTRNGFATADQPACADEELLDGDADEGAA</sequence>
<dbReference type="InterPro" id="IPR042216">
    <property type="entry name" value="MitoNEET_CISD"/>
</dbReference>
<keyword evidence="7" id="KW-1185">Reference proteome</keyword>
<keyword evidence="3" id="KW-0408">Iron</keyword>
<keyword evidence="1" id="KW-0001">2Fe-2S</keyword>
<accession>A0A3N0GN57</accession>
<evidence type="ECO:0000313" key="6">
    <source>
        <dbReference type="EMBL" id="RNM13904.1"/>
    </source>
</evidence>
<evidence type="ECO:0000313" key="7">
    <source>
        <dbReference type="Proteomes" id="UP000279994"/>
    </source>
</evidence>
<name>A0A3N0GN57_9ACTN</name>
<comment type="caution">
    <text evidence="6">The sequence shown here is derived from an EMBL/GenBank/DDBJ whole genome shotgun (WGS) entry which is preliminary data.</text>
</comment>
<dbReference type="OrthoDB" id="9800162at2"/>
<dbReference type="Gene3D" id="3.40.5.90">
    <property type="entry name" value="CDGSH iron-sulfur domain, mitoNEET-type"/>
    <property type="match status" value="1"/>
</dbReference>